<dbReference type="EMBL" id="KK365350">
    <property type="protein sequence ID" value="KCZ79143.1"/>
    <property type="molecule type" value="Genomic_DNA"/>
</dbReference>
<name>A0A059EVV6_9MICR</name>
<dbReference type="Gene3D" id="3.40.50.300">
    <property type="entry name" value="P-loop containing nucleotide triphosphate hydrolases"/>
    <property type="match status" value="1"/>
</dbReference>
<dbReference type="VEuPathDB" id="MicrosporidiaDB:H312_03474"/>
<dbReference type="AlphaFoldDB" id="A0A059EVV6"/>
<dbReference type="HOGENOM" id="CLU_1354602_0_0_1"/>
<keyword evidence="2" id="KW-1185">Reference proteome</keyword>
<dbReference type="Proteomes" id="UP000030655">
    <property type="component" value="Unassembled WGS sequence"/>
</dbReference>
<reference evidence="2" key="1">
    <citation type="submission" date="2013-02" db="EMBL/GenBank/DDBJ databases">
        <authorList>
            <consortium name="The Broad Institute Genome Sequencing Platform"/>
            <person name="Cuomo C."/>
            <person name="Becnel J."/>
            <person name="Sanscrainte N."/>
            <person name="Walker B."/>
            <person name="Young S.K."/>
            <person name="Zeng Q."/>
            <person name="Gargeya S."/>
            <person name="Fitzgerald M."/>
            <person name="Haas B."/>
            <person name="Abouelleil A."/>
            <person name="Alvarado L."/>
            <person name="Arachchi H.M."/>
            <person name="Berlin A.M."/>
            <person name="Chapman S.B."/>
            <person name="Dewar J."/>
            <person name="Goldberg J."/>
            <person name="Griggs A."/>
            <person name="Gujja S."/>
            <person name="Hansen M."/>
            <person name="Howarth C."/>
            <person name="Imamovic A."/>
            <person name="Larimer J."/>
            <person name="McCowan C."/>
            <person name="Murphy C."/>
            <person name="Neiman D."/>
            <person name="Pearson M."/>
            <person name="Priest M."/>
            <person name="Roberts A."/>
            <person name="Saif S."/>
            <person name="Shea T."/>
            <person name="Sisk P."/>
            <person name="Sykes S."/>
            <person name="Wortman J."/>
            <person name="Nusbaum C."/>
            <person name="Birren B."/>
        </authorList>
    </citation>
    <scope>NUCLEOTIDE SEQUENCE [LARGE SCALE GENOMIC DNA]</scope>
    <source>
        <strain evidence="2">PRA339</strain>
    </source>
</reference>
<evidence type="ECO:0000313" key="2">
    <source>
        <dbReference type="Proteomes" id="UP000030655"/>
    </source>
</evidence>
<evidence type="ECO:0000313" key="1">
    <source>
        <dbReference type="EMBL" id="KCZ79143.1"/>
    </source>
</evidence>
<protein>
    <recommendedName>
        <fullName evidence="3">DNA recombination and repair protein Rad51-like C-terminal domain-containing protein</fullName>
    </recommendedName>
</protein>
<proteinExistence type="predicted"/>
<evidence type="ECO:0008006" key="3">
    <source>
        <dbReference type="Google" id="ProtNLM"/>
    </source>
</evidence>
<accession>A0A059EVV6</accession>
<sequence>MQFHGLTELSGEPGIGKTRLALFFSRDYNTLYICTKNVKLPFLGTTKRFLIMQTYYLRELIFLIKYKIKDIIDKENINLIILDSLDHLLCYEKINQSLYKKIKDMIYVFKGLIYNYNIRIIFINNIYENKGIGWIHKVLGMNFFYFLNTRIVLIKICNEVFVKKTVPVDKKEKRNLVTKNDQTFLFY</sequence>
<reference evidence="1 2" key="2">
    <citation type="submission" date="2014-03" db="EMBL/GenBank/DDBJ databases">
        <title>The Genome Sequence of Anncaliia algerae insect isolate PRA339.</title>
        <authorList>
            <consortium name="The Broad Institute Genome Sequencing Platform"/>
            <consortium name="The Broad Institute Genome Sequencing Center for Infectious Disease"/>
            <person name="Cuomo C."/>
            <person name="Becnel J."/>
            <person name="Sanscrainte N."/>
            <person name="Walker B."/>
            <person name="Young S.K."/>
            <person name="Zeng Q."/>
            <person name="Gargeya S."/>
            <person name="Fitzgerald M."/>
            <person name="Haas B."/>
            <person name="Abouelleil A."/>
            <person name="Alvarado L."/>
            <person name="Arachchi H.M."/>
            <person name="Berlin A.M."/>
            <person name="Chapman S.B."/>
            <person name="Dewar J."/>
            <person name="Goldberg J."/>
            <person name="Griggs A."/>
            <person name="Gujja S."/>
            <person name="Hansen M."/>
            <person name="Howarth C."/>
            <person name="Imamovic A."/>
            <person name="Larimer J."/>
            <person name="McCowan C."/>
            <person name="Murphy C."/>
            <person name="Neiman D."/>
            <person name="Pearson M."/>
            <person name="Priest M."/>
            <person name="Roberts A."/>
            <person name="Saif S."/>
            <person name="Shea T."/>
            <person name="Sisk P."/>
            <person name="Sykes S."/>
            <person name="Wortman J."/>
            <person name="Nusbaum C."/>
            <person name="Birren B."/>
        </authorList>
    </citation>
    <scope>NUCLEOTIDE SEQUENCE [LARGE SCALE GENOMIC DNA]</scope>
    <source>
        <strain evidence="1 2">PRA339</strain>
    </source>
</reference>
<dbReference type="InterPro" id="IPR027417">
    <property type="entry name" value="P-loop_NTPase"/>
</dbReference>
<organism evidence="1 2">
    <name type="scientific">Anncaliia algerae PRA339</name>
    <dbReference type="NCBI Taxonomy" id="1288291"/>
    <lineage>
        <taxon>Eukaryota</taxon>
        <taxon>Fungi</taxon>
        <taxon>Fungi incertae sedis</taxon>
        <taxon>Microsporidia</taxon>
        <taxon>Tubulinosematoidea</taxon>
        <taxon>Tubulinosematidae</taxon>
        <taxon>Anncaliia</taxon>
    </lineage>
</organism>
<dbReference type="SUPFAM" id="SSF52540">
    <property type="entry name" value="P-loop containing nucleoside triphosphate hydrolases"/>
    <property type="match status" value="1"/>
</dbReference>
<gene>
    <name evidence="1" type="ORF">H312_03474</name>
</gene>
<dbReference type="OrthoDB" id="1861185at2759"/>